<sequence length="135" mass="14215">MGTIVLVFQPTEEGGAGAKKILDVGALDNVIGIFRLHVKPEIPVGEVSSRSGPLLAASGVFEAIIRGKGGHATLPQLSMDPIIMGATNVIIRLQNLVSREADSLHPQDLLEGLNSQYQDILARNSPWSSGLGSHA</sequence>
<keyword evidence="1" id="KW-0378">Hydrolase</keyword>
<dbReference type="Gene3D" id="3.30.70.360">
    <property type="match status" value="1"/>
</dbReference>
<accession>A0A0B2SCW7</accession>
<dbReference type="PANTHER" id="PTHR11014:SF148">
    <property type="entry name" value="AUXIN CONJUGATE HYDROLASE"/>
    <property type="match status" value="1"/>
</dbReference>
<dbReference type="MEROPS" id="M20.014"/>
<dbReference type="EMBL" id="KN643148">
    <property type="protein sequence ID" value="KHN44596.1"/>
    <property type="molecule type" value="Genomic_DNA"/>
</dbReference>
<dbReference type="PANTHER" id="PTHR11014">
    <property type="entry name" value="PEPTIDASE M20 FAMILY MEMBER"/>
    <property type="match status" value="1"/>
</dbReference>
<organism evidence="1">
    <name type="scientific">Glycine soja</name>
    <name type="common">Wild soybean</name>
    <dbReference type="NCBI Taxonomy" id="3848"/>
    <lineage>
        <taxon>Eukaryota</taxon>
        <taxon>Viridiplantae</taxon>
        <taxon>Streptophyta</taxon>
        <taxon>Embryophyta</taxon>
        <taxon>Tracheophyta</taxon>
        <taxon>Spermatophyta</taxon>
        <taxon>Magnoliopsida</taxon>
        <taxon>eudicotyledons</taxon>
        <taxon>Gunneridae</taxon>
        <taxon>Pentapetalae</taxon>
        <taxon>rosids</taxon>
        <taxon>fabids</taxon>
        <taxon>Fabales</taxon>
        <taxon>Fabaceae</taxon>
        <taxon>Papilionoideae</taxon>
        <taxon>50 kb inversion clade</taxon>
        <taxon>NPAAA clade</taxon>
        <taxon>indigoferoid/millettioid clade</taxon>
        <taxon>Phaseoleae</taxon>
        <taxon>Glycine</taxon>
        <taxon>Glycine subgen. Soja</taxon>
    </lineage>
</organism>
<dbReference type="GO" id="GO:0005783">
    <property type="term" value="C:endoplasmic reticulum"/>
    <property type="evidence" value="ECO:0007669"/>
    <property type="project" value="TreeGrafter"/>
</dbReference>
<dbReference type="Pfam" id="PF01546">
    <property type="entry name" value="Peptidase_M20"/>
    <property type="match status" value="1"/>
</dbReference>
<gene>
    <name evidence="1" type="ORF">glysoja_027207</name>
</gene>
<dbReference type="SUPFAM" id="SSF55031">
    <property type="entry name" value="Bacterial exopeptidase dimerisation domain"/>
    <property type="match status" value="1"/>
</dbReference>
<reference evidence="1" key="1">
    <citation type="submission" date="2014-07" db="EMBL/GenBank/DDBJ databases">
        <title>Identification of a novel salt tolerance gene in wild soybean by whole-genome sequencing.</title>
        <authorList>
            <person name="Lam H.-M."/>
            <person name="Qi X."/>
            <person name="Li M.-W."/>
            <person name="Liu X."/>
            <person name="Xie M."/>
            <person name="Ni M."/>
            <person name="Xu X."/>
        </authorList>
    </citation>
    <scope>NUCLEOTIDE SEQUENCE [LARGE SCALE GENOMIC DNA]</scope>
    <source>
        <tissue evidence="1">Root</tissue>
    </source>
</reference>
<dbReference type="GO" id="GO:0009850">
    <property type="term" value="P:auxin metabolic process"/>
    <property type="evidence" value="ECO:0007669"/>
    <property type="project" value="TreeGrafter"/>
</dbReference>
<dbReference type="Proteomes" id="UP000053555">
    <property type="component" value="Unassembled WGS sequence"/>
</dbReference>
<protein>
    <submittedName>
        <fullName evidence="1">IAA-amino acid hydrolase ILR1-like 4</fullName>
        <ecNumber evidence="1">3.5.1.-</ecNumber>
    </submittedName>
</protein>
<dbReference type="SUPFAM" id="SSF53187">
    <property type="entry name" value="Zn-dependent exopeptidases"/>
    <property type="match status" value="1"/>
</dbReference>
<name>A0A0B2SCW7_GLYSO</name>
<proteinExistence type="predicted"/>
<dbReference type="InterPro" id="IPR017439">
    <property type="entry name" value="Amidohydrolase"/>
</dbReference>
<dbReference type="InterPro" id="IPR002933">
    <property type="entry name" value="Peptidase_M20"/>
</dbReference>
<evidence type="ECO:0000313" key="1">
    <source>
        <dbReference type="EMBL" id="KHN44596.1"/>
    </source>
</evidence>
<dbReference type="AlphaFoldDB" id="A0A0B2SCW7"/>
<dbReference type="EC" id="3.5.1.-" evidence="1"/>
<dbReference type="GO" id="GO:0010179">
    <property type="term" value="F:IAA-Ala conjugate hydrolase activity"/>
    <property type="evidence" value="ECO:0007669"/>
    <property type="project" value="TreeGrafter"/>
</dbReference>
<dbReference type="Gene3D" id="3.40.630.10">
    <property type="entry name" value="Zn peptidases"/>
    <property type="match status" value="1"/>
</dbReference>
<dbReference type="InterPro" id="IPR036264">
    <property type="entry name" value="Bact_exopeptidase_dim_dom"/>
</dbReference>